<dbReference type="EMBL" id="DVMS01000044">
    <property type="protein sequence ID" value="HIU38365.1"/>
    <property type="molecule type" value="Genomic_DNA"/>
</dbReference>
<dbReference type="InterPro" id="IPR050539">
    <property type="entry name" value="ThrE_Dicarb/AminoAcid_Exp"/>
</dbReference>
<name>A0A9D1LG63_9BACT</name>
<dbReference type="Proteomes" id="UP000824076">
    <property type="component" value="Unassembled WGS sequence"/>
</dbReference>
<dbReference type="PANTHER" id="PTHR34390:SF1">
    <property type="entry name" value="SUCCINATE TRANSPORTER SUBUNIT YJJB-RELATED"/>
    <property type="match status" value="1"/>
</dbReference>
<evidence type="ECO:0000259" key="9">
    <source>
        <dbReference type="Pfam" id="PF12821"/>
    </source>
</evidence>
<dbReference type="PANTHER" id="PTHR34390">
    <property type="entry name" value="UPF0442 PROTEIN YJJB-RELATED"/>
    <property type="match status" value="1"/>
</dbReference>
<dbReference type="GO" id="GO:0015744">
    <property type="term" value="P:succinate transport"/>
    <property type="evidence" value="ECO:0007669"/>
    <property type="project" value="TreeGrafter"/>
</dbReference>
<feature type="transmembrane region" description="Helical" evidence="8">
    <location>
        <begin position="29"/>
        <end position="47"/>
    </location>
</feature>
<feature type="transmembrane region" description="Helical" evidence="8">
    <location>
        <begin position="124"/>
        <end position="151"/>
    </location>
</feature>
<dbReference type="AlphaFoldDB" id="A0A9D1LG63"/>
<dbReference type="InterPro" id="IPR024528">
    <property type="entry name" value="ThrE_2"/>
</dbReference>
<evidence type="ECO:0000256" key="5">
    <source>
        <dbReference type="ARBA" id="ARBA00022989"/>
    </source>
</evidence>
<reference evidence="10" key="1">
    <citation type="submission" date="2020-10" db="EMBL/GenBank/DDBJ databases">
        <authorList>
            <person name="Gilroy R."/>
        </authorList>
    </citation>
    <scope>NUCLEOTIDE SEQUENCE</scope>
    <source>
        <strain evidence="10">17073</strain>
    </source>
</reference>
<feature type="transmembrane region" description="Helical" evidence="8">
    <location>
        <begin position="6"/>
        <end position="22"/>
    </location>
</feature>
<evidence type="ECO:0000256" key="2">
    <source>
        <dbReference type="ARBA" id="ARBA00022475"/>
    </source>
</evidence>
<keyword evidence="5 8" id="KW-1133">Transmembrane helix</keyword>
<evidence type="ECO:0000256" key="3">
    <source>
        <dbReference type="ARBA" id="ARBA00022519"/>
    </source>
</evidence>
<comment type="caution">
    <text evidence="10">The sequence shown here is derived from an EMBL/GenBank/DDBJ whole genome shotgun (WGS) entry which is preliminary data.</text>
</comment>
<evidence type="ECO:0000313" key="11">
    <source>
        <dbReference type="Proteomes" id="UP000824076"/>
    </source>
</evidence>
<evidence type="ECO:0000256" key="4">
    <source>
        <dbReference type="ARBA" id="ARBA00022692"/>
    </source>
</evidence>
<feature type="domain" description="Threonine/Serine exporter ThrE" evidence="9">
    <location>
        <begin position="9"/>
        <end position="147"/>
    </location>
</feature>
<keyword evidence="4 8" id="KW-0812">Transmembrane</keyword>
<keyword evidence="6 8" id="KW-0472">Membrane</keyword>
<keyword evidence="2" id="KW-1003">Cell membrane</keyword>
<evidence type="ECO:0000256" key="6">
    <source>
        <dbReference type="ARBA" id="ARBA00023136"/>
    </source>
</evidence>
<dbReference type="GO" id="GO:0005886">
    <property type="term" value="C:plasma membrane"/>
    <property type="evidence" value="ECO:0007669"/>
    <property type="project" value="UniProtKB-SubCell"/>
</dbReference>
<proteinExistence type="inferred from homology"/>
<organism evidence="10 11">
    <name type="scientific">Candidatus Limisoma intestinavium</name>
    <dbReference type="NCBI Taxonomy" id="2840856"/>
    <lineage>
        <taxon>Bacteria</taxon>
        <taxon>Pseudomonadati</taxon>
        <taxon>Bacteroidota</taxon>
        <taxon>Bacteroidia</taxon>
        <taxon>Bacteroidales</taxon>
        <taxon>Candidatus Limisoma</taxon>
    </lineage>
</organism>
<evidence type="ECO:0000313" key="10">
    <source>
        <dbReference type="EMBL" id="HIU38365.1"/>
    </source>
</evidence>
<comment type="similarity">
    <text evidence="7">Belongs to the ThrE exporter (TC 2.A.79) family.</text>
</comment>
<reference evidence="10" key="2">
    <citation type="journal article" date="2021" name="PeerJ">
        <title>Extensive microbial diversity within the chicken gut microbiome revealed by metagenomics and culture.</title>
        <authorList>
            <person name="Gilroy R."/>
            <person name="Ravi A."/>
            <person name="Getino M."/>
            <person name="Pursley I."/>
            <person name="Horton D.L."/>
            <person name="Alikhan N.F."/>
            <person name="Baker D."/>
            <person name="Gharbi K."/>
            <person name="Hall N."/>
            <person name="Watson M."/>
            <person name="Adriaenssens E.M."/>
            <person name="Foster-Nyarko E."/>
            <person name="Jarju S."/>
            <person name="Secka A."/>
            <person name="Antonio M."/>
            <person name="Oren A."/>
            <person name="Chaudhuri R.R."/>
            <person name="La Ragione R."/>
            <person name="Hildebrand F."/>
            <person name="Pallen M.J."/>
        </authorList>
    </citation>
    <scope>NUCLEOTIDE SEQUENCE</scope>
    <source>
        <strain evidence="10">17073</strain>
    </source>
</reference>
<feature type="transmembrane region" description="Helical" evidence="8">
    <location>
        <begin position="53"/>
        <end position="74"/>
    </location>
</feature>
<gene>
    <name evidence="10" type="ORF">IAD18_01710</name>
</gene>
<feature type="transmembrane region" description="Helical" evidence="8">
    <location>
        <begin position="86"/>
        <end position="104"/>
    </location>
</feature>
<evidence type="ECO:0000256" key="1">
    <source>
        <dbReference type="ARBA" id="ARBA00004651"/>
    </source>
</evidence>
<keyword evidence="3" id="KW-0997">Cell inner membrane</keyword>
<evidence type="ECO:0000256" key="8">
    <source>
        <dbReference type="SAM" id="Phobius"/>
    </source>
</evidence>
<accession>A0A9D1LG63</accession>
<dbReference type="Pfam" id="PF12821">
    <property type="entry name" value="ThrE_2"/>
    <property type="match status" value="1"/>
</dbReference>
<evidence type="ECO:0000256" key="7">
    <source>
        <dbReference type="ARBA" id="ARBA00034125"/>
    </source>
</evidence>
<sequence>MIENFFGDAFFAAIAAIGFSAISNPPIKAYLFCALIAATGHSIRFLLMTPEFAGIGIILASTVASFVIGVLAVVLSPCVKIPAETFLFPSLLPMIPGIYAYKAFGGLAMCLFHTSEPVFHHYFYLFSTNGLVCFFVIAGMVIGGTLPIFMLKRIAYMATR</sequence>
<comment type="subcellular location">
    <subcellularLocation>
        <location evidence="1">Cell membrane</location>
        <topology evidence="1">Multi-pass membrane protein</topology>
    </subcellularLocation>
</comment>
<protein>
    <submittedName>
        <fullName evidence="10">Threonine/serine exporter family protein</fullName>
    </submittedName>
</protein>